<dbReference type="Gene3D" id="2.60.120.10">
    <property type="entry name" value="Jelly Rolls"/>
    <property type="match status" value="1"/>
</dbReference>
<evidence type="ECO:0000313" key="3">
    <source>
        <dbReference type="EMBL" id="GJM53317.1"/>
    </source>
</evidence>
<comment type="caution">
    <text evidence="2">The sequence shown here is derived from an EMBL/GenBank/DDBJ whole genome shotgun (WGS) entry which is preliminary data.</text>
</comment>
<evidence type="ECO:0000259" key="1">
    <source>
        <dbReference type="PROSITE" id="PS50042"/>
    </source>
</evidence>
<keyword evidence="5" id="KW-1185">Reference proteome</keyword>
<gene>
    <name evidence="2" type="ORF">RCZ15_21000</name>
    <name evidence="3" type="ORF">RCZ16_16340</name>
</gene>
<keyword evidence="2" id="KW-0238">DNA-binding</keyword>
<feature type="domain" description="Cyclic nucleotide-binding" evidence="1">
    <location>
        <begin position="10"/>
        <end position="108"/>
    </location>
</feature>
<dbReference type="CDD" id="cd00038">
    <property type="entry name" value="CAP_ED"/>
    <property type="match status" value="1"/>
</dbReference>
<evidence type="ECO:0000313" key="5">
    <source>
        <dbReference type="Proteomes" id="UP001208692"/>
    </source>
</evidence>
<dbReference type="AlphaFoldDB" id="A0AAV5B0W8"/>
<dbReference type="GO" id="GO:0003677">
    <property type="term" value="F:DNA binding"/>
    <property type="evidence" value="ECO:0007669"/>
    <property type="project" value="UniProtKB-KW"/>
</dbReference>
<protein>
    <submittedName>
        <fullName evidence="2">DNA-binding protein</fullName>
    </submittedName>
</protein>
<dbReference type="EMBL" id="BQKA01000041">
    <property type="protein sequence ID" value="GJM51127.1"/>
    <property type="molecule type" value="Genomic_DNA"/>
</dbReference>
<dbReference type="SUPFAM" id="SSF51206">
    <property type="entry name" value="cAMP-binding domain-like"/>
    <property type="match status" value="1"/>
</dbReference>
<evidence type="ECO:0000313" key="4">
    <source>
        <dbReference type="Proteomes" id="UP001207736"/>
    </source>
</evidence>
<dbReference type="InterPro" id="IPR000595">
    <property type="entry name" value="cNMP-bd_dom"/>
</dbReference>
<dbReference type="InterPro" id="IPR014710">
    <property type="entry name" value="RmlC-like_jellyroll"/>
</dbReference>
<dbReference type="Proteomes" id="UP001207736">
    <property type="component" value="Unassembled WGS sequence"/>
</dbReference>
<dbReference type="Proteomes" id="UP001208692">
    <property type="component" value="Unassembled WGS sequence"/>
</dbReference>
<dbReference type="EMBL" id="BQKB01000033">
    <property type="protein sequence ID" value="GJM53317.1"/>
    <property type="molecule type" value="Genomic_DNA"/>
</dbReference>
<reference evidence="2 5" key="1">
    <citation type="submission" date="2021-11" db="EMBL/GenBank/DDBJ databases">
        <title>Draft genome sequence of Capnocytophaga sp. strain KC07075 isolated from cat oral cavity.</title>
        <authorList>
            <person name="Suzuki M."/>
            <person name="Imaoka K."/>
            <person name="Kimura M."/>
            <person name="Morikawa S."/>
            <person name="Maeda K."/>
        </authorList>
    </citation>
    <scope>NUCLEOTIDE SEQUENCE</scope>
    <source>
        <strain evidence="2">KC07075</strain>
        <strain evidence="3 5">KC07079</strain>
    </source>
</reference>
<dbReference type="Pfam" id="PF00027">
    <property type="entry name" value="cNMP_binding"/>
    <property type="match status" value="1"/>
</dbReference>
<accession>A0AAV5B0W8</accession>
<evidence type="ECO:0000313" key="2">
    <source>
        <dbReference type="EMBL" id="GJM51127.1"/>
    </source>
</evidence>
<organism evidence="2 4">
    <name type="scientific">Capnocytophaga catalasegens</name>
    <dbReference type="NCBI Taxonomy" id="1004260"/>
    <lineage>
        <taxon>Bacteria</taxon>
        <taxon>Pseudomonadati</taxon>
        <taxon>Bacteroidota</taxon>
        <taxon>Flavobacteriia</taxon>
        <taxon>Flavobacteriales</taxon>
        <taxon>Flavobacteriaceae</taxon>
        <taxon>Capnocytophaga</taxon>
    </lineage>
</organism>
<proteinExistence type="predicted"/>
<dbReference type="InterPro" id="IPR018490">
    <property type="entry name" value="cNMP-bd_dom_sf"/>
</dbReference>
<sequence length="186" mass="21973">MEILIEIIKKYIPLTTKEEQIILDLFTEISVAKGTHILQSGTICKHLYFVKKGLFRQYIDDQTVHFSSENSFMCDLVSLSTQTPSLKSFEALENSVLYKIPYTDLYNLCQKVQYGERFNRLLVEEAFHKTILYIYDLHKQTPTERYKTFLQQFKELNQRIPQYYIASYLGITPQSLSRIRSKIFSE</sequence>
<name>A0AAV5B0W8_9FLAO</name>
<dbReference type="PROSITE" id="PS50042">
    <property type="entry name" value="CNMP_BINDING_3"/>
    <property type="match status" value="1"/>
</dbReference>